<keyword evidence="2" id="KW-1133">Transmembrane helix</keyword>
<evidence type="ECO:0000256" key="1">
    <source>
        <dbReference type="SAM" id="MobiDB-lite"/>
    </source>
</evidence>
<protein>
    <recommendedName>
        <fullName evidence="5">DUF3592 domain-containing protein</fullName>
    </recommendedName>
</protein>
<dbReference type="KEGG" id="acab:QRX50_45575"/>
<gene>
    <name evidence="3" type="ORF">QRX50_45575</name>
</gene>
<keyword evidence="2" id="KW-0812">Transmembrane</keyword>
<dbReference type="AlphaFoldDB" id="A0A9Y2IFJ3"/>
<feature type="region of interest" description="Disordered" evidence="1">
    <location>
        <begin position="286"/>
        <end position="319"/>
    </location>
</feature>
<dbReference type="EMBL" id="CP127294">
    <property type="protein sequence ID" value="WIX78544.1"/>
    <property type="molecule type" value="Genomic_DNA"/>
</dbReference>
<keyword evidence="2" id="KW-0472">Membrane</keyword>
<proteinExistence type="predicted"/>
<evidence type="ECO:0000256" key="2">
    <source>
        <dbReference type="SAM" id="Phobius"/>
    </source>
</evidence>
<evidence type="ECO:0000313" key="4">
    <source>
        <dbReference type="Proteomes" id="UP001236014"/>
    </source>
</evidence>
<organism evidence="3 4">
    <name type="scientific">Amycolatopsis carbonis</name>
    <dbReference type="NCBI Taxonomy" id="715471"/>
    <lineage>
        <taxon>Bacteria</taxon>
        <taxon>Bacillati</taxon>
        <taxon>Actinomycetota</taxon>
        <taxon>Actinomycetes</taxon>
        <taxon>Pseudonocardiales</taxon>
        <taxon>Pseudonocardiaceae</taxon>
        <taxon>Amycolatopsis</taxon>
    </lineage>
</organism>
<feature type="compositionally biased region" description="Low complexity" evidence="1">
    <location>
        <begin position="309"/>
        <end position="319"/>
    </location>
</feature>
<feature type="transmembrane region" description="Helical" evidence="2">
    <location>
        <begin position="177"/>
        <end position="199"/>
    </location>
</feature>
<dbReference type="Proteomes" id="UP001236014">
    <property type="component" value="Chromosome"/>
</dbReference>
<dbReference type="RefSeq" id="WP_285969259.1">
    <property type="nucleotide sequence ID" value="NZ_CP127294.1"/>
</dbReference>
<accession>A0A9Y2IFJ3</accession>
<sequence>MDLGMTAAGEPPRQEDDEPLLPTEDQPARRPCAKRHRLTQHEQAQRQRATRGPADPDAWDRALRQGFWRAAAAATAWFLIIPVAVTVISLLHNRSTWLIDHGTKVEGRVVAVYTPVRSAPTITVDYPVGDVLAQAVINRDSDDEYVENERVQVYYDPADPQRVRTDDEENVSNVGTAFVVIPVVLALLVFPWLIAYALGWARRRRSARKSGWEPVTAVVFGSSGGYQLLRLDLPGGARLAVRTVAAVRGRYSFLRNGPVEAGCLSRSSPRARTARTRRCRCASPAVRGGRSAPSRCCPAATRSSSATNPGARGSAARAAKAVSVPAVSTRWT</sequence>
<keyword evidence="4" id="KW-1185">Reference proteome</keyword>
<evidence type="ECO:0000313" key="3">
    <source>
        <dbReference type="EMBL" id="WIX78544.1"/>
    </source>
</evidence>
<reference evidence="3 4" key="1">
    <citation type="submission" date="2023-06" db="EMBL/GenBank/DDBJ databases">
        <authorList>
            <person name="Oyuntsetseg B."/>
            <person name="Kim S.B."/>
        </authorList>
    </citation>
    <scope>NUCLEOTIDE SEQUENCE [LARGE SCALE GENOMIC DNA]</scope>
    <source>
        <strain evidence="3 4">2-15</strain>
    </source>
</reference>
<feature type="transmembrane region" description="Helical" evidence="2">
    <location>
        <begin position="70"/>
        <end position="91"/>
    </location>
</feature>
<name>A0A9Y2IFJ3_9PSEU</name>
<evidence type="ECO:0008006" key="5">
    <source>
        <dbReference type="Google" id="ProtNLM"/>
    </source>
</evidence>
<feature type="region of interest" description="Disordered" evidence="1">
    <location>
        <begin position="1"/>
        <end position="56"/>
    </location>
</feature>